<proteinExistence type="predicted"/>
<protein>
    <submittedName>
        <fullName evidence="1">Uncharacterized protein</fullName>
    </submittedName>
</protein>
<accession>A0A1V4JZ26</accession>
<sequence>MAIILILADQPDEYWVFDFLQLCQHFCSVESSLSLTPSQEEAVHIFWGRWAHILREDGTHEIKIPYEI</sequence>
<evidence type="ECO:0000313" key="1">
    <source>
        <dbReference type="EMBL" id="OPJ77404.1"/>
    </source>
</evidence>
<dbReference type="Proteomes" id="UP000190648">
    <property type="component" value="Unassembled WGS sequence"/>
</dbReference>
<reference evidence="1 2" key="1">
    <citation type="submission" date="2016-02" db="EMBL/GenBank/DDBJ databases">
        <title>Band-tailed pigeon sequencing and assembly.</title>
        <authorList>
            <person name="Soares A.E."/>
            <person name="Novak B.J."/>
            <person name="Rice E.S."/>
            <person name="O'Connell B."/>
            <person name="Chang D."/>
            <person name="Weber S."/>
            <person name="Shapiro B."/>
        </authorList>
    </citation>
    <scope>NUCLEOTIDE SEQUENCE [LARGE SCALE GENOMIC DNA]</scope>
    <source>
        <strain evidence="1">BTP2013</strain>
        <tissue evidence="1">Blood</tissue>
    </source>
</reference>
<organism evidence="1 2">
    <name type="scientific">Patagioenas fasciata monilis</name>
    <dbReference type="NCBI Taxonomy" id="372326"/>
    <lineage>
        <taxon>Eukaryota</taxon>
        <taxon>Metazoa</taxon>
        <taxon>Chordata</taxon>
        <taxon>Craniata</taxon>
        <taxon>Vertebrata</taxon>
        <taxon>Euteleostomi</taxon>
        <taxon>Archelosauria</taxon>
        <taxon>Archosauria</taxon>
        <taxon>Dinosauria</taxon>
        <taxon>Saurischia</taxon>
        <taxon>Theropoda</taxon>
        <taxon>Coelurosauria</taxon>
        <taxon>Aves</taxon>
        <taxon>Neognathae</taxon>
        <taxon>Neoaves</taxon>
        <taxon>Columbimorphae</taxon>
        <taxon>Columbiformes</taxon>
        <taxon>Columbidae</taxon>
        <taxon>Patagioenas</taxon>
    </lineage>
</organism>
<dbReference type="AlphaFoldDB" id="A0A1V4JZ26"/>
<dbReference type="EMBL" id="LSYS01005497">
    <property type="protein sequence ID" value="OPJ77404.1"/>
    <property type="molecule type" value="Genomic_DNA"/>
</dbReference>
<evidence type="ECO:0000313" key="2">
    <source>
        <dbReference type="Proteomes" id="UP000190648"/>
    </source>
</evidence>
<name>A0A1V4JZ26_PATFA</name>
<comment type="caution">
    <text evidence="1">The sequence shown here is derived from an EMBL/GenBank/DDBJ whole genome shotgun (WGS) entry which is preliminary data.</text>
</comment>
<gene>
    <name evidence="1" type="ORF">AV530_007730</name>
</gene>
<keyword evidence="2" id="KW-1185">Reference proteome</keyword>